<keyword evidence="7" id="KW-0808">Transferase</keyword>
<evidence type="ECO:0000256" key="6">
    <source>
        <dbReference type="ARBA" id="ARBA00023136"/>
    </source>
</evidence>
<name>A0ABW5IYN5_9FLAO</name>
<keyword evidence="7" id="KW-0012">Acyltransferase</keyword>
<evidence type="ECO:0000256" key="5">
    <source>
        <dbReference type="ARBA" id="ARBA00022989"/>
    </source>
</evidence>
<evidence type="ECO:0000256" key="3">
    <source>
        <dbReference type="ARBA" id="ARBA00022475"/>
    </source>
</evidence>
<evidence type="ECO:0000256" key="4">
    <source>
        <dbReference type="ARBA" id="ARBA00022692"/>
    </source>
</evidence>
<keyword evidence="6 7" id="KW-0472">Membrane</keyword>
<dbReference type="Pfam" id="PF03062">
    <property type="entry name" value="MBOAT"/>
    <property type="match status" value="1"/>
</dbReference>
<feature type="transmembrane region" description="Helical" evidence="8">
    <location>
        <begin position="419"/>
        <end position="437"/>
    </location>
</feature>
<dbReference type="PIRSF" id="PIRSF500217">
    <property type="entry name" value="AlgI"/>
    <property type="match status" value="1"/>
</dbReference>
<dbReference type="PANTHER" id="PTHR13285:SF18">
    <property type="entry name" value="PROTEIN-CYSTEINE N-PALMITOYLTRANSFERASE RASP"/>
    <property type="match status" value="1"/>
</dbReference>
<organism evidence="9 10">
    <name type="scientific">Salinimicrobium flavum</name>
    <dbReference type="NCBI Taxonomy" id="1737065"/>
    <lineage>
        <taxon>Bacteria</taxon>
        <taxon>Pseudomonadati</taxon>
        <taxon>Bacteroidota</taxon>
        <taxon>Flavobacteriia</taxon>
        <taxon>Flavobacteriales</taxon>
        <taxon>Flavobacteriaceae</taxon>
        <taxon>Salinimicrobium</taxon>
    </lineage>
</organism>
<feature type="transmembrane region" description="Helical" evidence="8">
    <location>
        <begin position="6"/>
        <end position="23"/>
    </location>
</feature>
<keyword evidence="4 8" id="KW-0812">Transmembrane</keyword>
<sequence>MLFNSIDFAVFLPIVFFIYWFVFNRSIKWQNLFLVVASYIFYGWWDVEFLILIFVSTLTDYYAGLKMGSYAEDKIRKYFLYLSIITNLGILGYFKYSNFFIENFNSAFTLFGTSFNLSSLNIILPVGISFYTFQTLSYSIDVYKKKIEPSKDFIAFAAYVSFFPQLVAGPIERAKNFLPQFLNERKFDYESAVDGMRQILWGFFKKLVIADNCAVYVNYIFENHSDLSGSTLFLGGVFFIFQIYGDFSGYSDIAIGTSRLFGFKLLQNFNFPLFSRDIPEFWRRWHISLTTWLRDYVYIPLVKRGGGKLSRARNVIILFLLTGFWHGANWTFIVWGLLNALYFLPFVLSKKIKSHTGTVAEFSKFPSIKEVLNIMLTFFLALIGIIFFRAENIDIAFDYILGMWDYTLFEIPYYRGIGYARPLIILIIIFLIIEWIGRKYNFALEILKNIEKGWIRKFIYSLIILVIGIYMYTGTNNFIYFQF</sequence>
<feature type="transmembrane region" description="Helical" evidence="8">
    <location>
        <begin position="108"/>
        <end position="133"/>
    </location>
</feature>
<evidence type="ECO:0000256" key="1">
    <source>
        <dbReference type="ARBA" id="ARBA00004651"/>
    </source>
</evidence>
<evidence type="ECO:0000256" key="7">
    <source>
        <dbReference type="PIRNR" id="PIRNR016636"/>
    </source>
</evidence>
<feature type="transmembrane region" description="Helical" evidence="8">
    <location>
        <begin position="32"/>
        <end position="58"/>
    </location>
</feature>
<feature type="transmembrane region" description="Helical" evidence="8">
    <location>
        <begin position="78"/>
        <end position="96"/>
    </location>
</feature>
<reference evidence="10" key="1">
    <citation type="journal article" date="2019" name="Int. J. Syst. Evol. Microbiol.">
        <title>The Global Catalogue of Microorganisms (GCM) 10K type strain sequencing project: providing services to taxonomists for standard genome sequencing and annotation.</title>
        <authorList>
            <consortium name="The Broad Institute Genomics Platform"/>
            <consortium name="The Broad Institute Genome Sequencing Center for Infectious Disease"/>
            <person name="Wu L."/>
            <person name="Ma J."/>
        </authorList>
    </citation>
    <scope>NUCLEOTIDE SEQUENCE [LARGE SCALE GENOMIC DNA]</scope>
    <source>
        <strain evidence="10">KCTC 42585</strain>
    </source>
</reference>
<dbReference type="RefSeq" id="WP_380752814.1">
    <property type="nucleotide sequence ID" value="NZ_JBHULT010000010.1"/>
</dbReference>
<evidence type="ECO:0000256" key="2">
    <source>
        <dbReference type="ARBA" id="ARBA00010323"/>
    </source>
</evidence>
<dbReference type="InterPro" id="IPR004299">
    <property type="entry name" value="MBOAT_fam"/>
</dbReference>
<comment type="subcellular location">
    <subcellularLocation>
        <location evidence="1">Cell membrane</location>
        <topology evidence="1">Multi-pass membrane protein</topology>
    </subcellularLocation>
</comment>
<keyword evidence="10" id="KW-1185">Reference proteome</keyword>
<evidence type="ECO:0000313" key="10">
    <source>
        <dbReference type="Proteomes" id="UP001597468"/>
    </source>
</evidence>
<keyword evidence="3 7" id="KW-1003">Cell membrane</keyword>
<accession>A0ABW5IYN5</accession>
<dbReference type="InterPro" id="IPR024194">
    <property type="entry name" value="Ac/AlaTfrase_AlgI/DltB"/>
</dbReference>
<gene>
    <name evidence="9" type="ORF">ACFSTG_11520</name>
</gene>
<comment type="similarity">
    <text evidence="2 7">Belongs to the membrane-bound acyltransferase family.</text>
</comment>
<comment type="caution">
    <text evidence="9">The sequence shown here is derived from an EMBL/GenBank/DDBJ whole genome shotgun (WGS) entry which is preliminary data.</text>
</comment>
<dbReference type="EMBL" id="JBHULT010000010">
    <property type="protein sequence ID" value="MFD2518528.1"/>
    <property type="molecule type" value="Genomic_DNA"/>
</dbReference>
<evidence type="ECO:0000313" key="9">
    <source>
        <dbReference type="EMBL" id="MFD2518528.1"/>
    </source>
</evidence>
<dbReference type="PIRSF" id="PIRSF016636">
    <property type="entry name" value="AlgI_DltB"/>
    <property type="match status" value="1"/>
</dbReference>
<protein>
    <submittedName>
        <fullName evidence="9">MBOAT family O-acyltransferase</fullName>
    </submittedName>
</protein>
<evidence type="ECO:0000256" key="8">
    <source>
        <dbReference type="SAM" id="Phobius"/>
    </source>
</evidence>
<feature type="transmembrane region" description="Helical" evidence="8">
    <location>
        <begin position="153"/>
        <end position="171"/>
    </location>
</feature>
<dbReference type="InterPro" id="IPR028362">
    <property type="entry name" value="AlgI"/>
</dbReference>
<keyword evidence="5 8" id="KW-1133">Transmembrane helix</keyword>
<proteinExistence type="inferred from homology"/>
<dbReference type="PANTHER" id="PTHR13285">
    <property type="entry name" value="ACYLTRANSFERASE"/>
    <property type="match status" value="1"/>
</dbReference>
<feature type="transmembrane region" description="Helical" evidence="8">
    <location>
        <begin position="371"/>
        <end position="388"/>
    </location>
</feature>
<dbReference type="InterPro" id="IPR051085">
    <property type="entry name" value="MB_O-acyltransferase"/>
</dbReference>
<dbReference type="Proteomes" id="UP001597468">
    <property type="component" value="Unassembled WGS sequence"/>
</dbReference>
<feature type="transmembrane region" description="Helical" evidence="8">
    <location>
        <begin position="458"/>
        <end position="481"/>
    </location>
</feature>